<comment type="subunit">
    <text evidence="3">Homodimer.</text>
</comment>
<dbReference type="InterPro" id="IPR013805">
    <property type="entry name" value="GrpE_CC"/>
</dbReference>
<name>A0A0G0T4R8_9BACT</name>
<evidence type="ECO:0000313" key="6">
    <source>
        <dbReference type="EMBL" id="KKR69681.1"/>
    </source>
</evidence>
<dbReference type="GO" id="GO:0051087">
    <property type="term" value="F:protein-folding chaperone binding"/>
    <property type="evidence" value="ECO:0007669"/>
    <property type="project" value="InterPro"/>
</dbReference>
<dbReference type="EMBL" id="LBZK01000039">
    <property type="protein sequence ID" value="KKR69681.1"/>
    <property type="molecule type" value="Genomic_DNA"/>
</dbReference>
<comment type="subcellular location">
    <subcellularLocation>
        <location evidence="3">Cytoplasm</location>
    </subcellularLocation>
</comment>
<keyword evidence="3" id="KW-0963">Cytoplasm</keyword>
<keyword evidence="3" id="KW-0346">Stress response</keyword>
<dbReference type="GO" id="GO:0006457">
    <property type="term" value="P:protein folding"/>
    <property type="evidence" value="ECO:0007669"/>
    <property type="project" value="InterPro"/>
</dbReference>
<dbReference type="InterPro" id="IPR000740">
    <property type="entry name" value="GrpE"/>
</dbReference>
<feature type="region of interest" description="Disordered" evidence="5">
    <location>
        <begin position="1"/>
        <end position="27"/>
    </location>
</feature>
<proteinExistence type="inferred from homology"/>
<dbReference type="GO" id="GO:0051082">
    <property type="term" value="F:unfolded protein binding"/>
    <property type="evidence" value="ECO:0007669"/>
    <property type="project" value="TreeGrafter"/>
</dbReference>
<dbReference type="PRINTS" id="PR00773">
    <property type="entry name" value="GRPEPROTEIN"/>
</dbReference>
<feature type="compositionally biased region" description="Basic residues" evidence="5">
    <location>
        <begin position="1"/>
        <end position="10"/>
    </location>
</feature>
<dbReference type="Gene3D" id="2.30.22.10">
    <property type="entry name" value="Head domain of nucleotide exchange factor GrpE"/>
    <property type="match status" value="1"/>
</dbReference>
<evidence type="ECO:0000256" key="4">
    <source>
        <dbReference type="RuleBase" id="RU004478"/>
    </source>
</evidence>
<dbReference type="PANTHER" id="PTHR21237:SF23">
    <property type="entry name" value="GRPE PROTEIN HOMOLOG, MITOCHONDRIAL"/>
    <property type="match status" value="1"/>
</dbReference>
<protein>
    <recommendedName>
        <fullName evidence="3">Protein GrpE</fullName>
    </recommendedName>
    <alternativeName>
        <fullName evidence="3">HSP-70 cofactor</fullName>
    </alternativeName>
</protein>
<evidence type="ECO:0000256" key="5">
    <source>
        <dbReference type="SAM" id="MobiDB-lite"/>
    </source>
</evidence>
<reference evidence="6 7" key="1">
    <citation type="journal article" date="2015" name="Nature">
        <title>rRNA introns, odd ribosomes, and small enigmatic genomes across a large radiation of phyla.</title>
        <authorList>
            <person name="Brown C.T."/>
            <person name="Hug L.A."/>
            <person name="Thomas B.C."/>
            <person name="Sharon I."/>
            <person name="Castelle C.J."/>
            <person name="Singh A."/>
            <person name="Wilkins M.J."/>
            <person name="Williams K.H."/>
            <person name="Banfield J.F."/>
        </authorList>
    </citation>
    <scope>NUCLEOTIDE SEQUENCE [LARGE SCALE GENOMIC DNA]</scope>
</reference>
<dbReference type="STRING" id="1618563.UU12_C0039G0008"/>
<evidence type="ECO:0000256" key="2">
    <source>
        <dbReference type="ARBA" id="ARBA00023186"/>
    </source>
</evidence>
<dbReference type="SUPFAM" id="SSF58014">
    <property type="entry name" value="Coiled-coil domain of nucleotide exchange factor GrpE"/>
    <property type="match status" value="1"/>
</dbReference>
<gene>
    <name evidence="3" type="primary">grpE</name>
    <name evidence="6" type="ORF">UU12_C0039G0008</name>
</gene>
<comment type="similarity">
    <text evidence="1 3 4">Belongs to the GrpE family.</text>
</comment>
<evidence type="ECO:0000256" key="1">
    <source>
        <dbReference type="ARBA" id="ARBA00009054"/>
    </source>
</evidence>
<dbReference type="PANTHER" id="PTHR21237">
    <property type="entry name" value="GRPE PROTEIN"/>
    <property type="match status" value="1"/>
</dbReference>
<comment type="function">
    <text evidence="3">Participates actively in the response to hyperosmotic and heat shock by preventing the aggregation of stress-denatured proteins, in association with DnaK and GrpE. It is the nucleotide exchange factor for DnaK and may function as a thermosensor. Unfolded proteins bind initially to DnaJ; upon interaction with the DnaJ-bound protein, DnaK hydrolyzes its bound ATP, resulting in the formation of a stable complex. GrpE releases ADP from DnaK; ATP binding to DnaK triggers the release of the substrate protein, thus completing the reaction cycle. Several rounds of ATP-dependent interactions between DnaJ, DnaK and GrpE are required for fully efficient folding.</text>
</comment>
<dbReference type="InterPro" id="IPR009012">
    <property type="entry name" value="GrpE_head"/>
</dbReference>
<organism evidence="6 7">
    <name type="scientific">Candidatus Woesebacteria bacterium GW2011_GWA2_40_7b</name>
    <dbReference type="NCBI Taxonomy" id="1618563"/>
    <lineage>
        <taxon>Bacteria</taxon>
        <taxon>Candidatus Woeseibacteriota</taxon>
    </lineage>
</organism>
<dbReference type="GO" id="GO:0042803">
    <property type="term" value="F:protein homodimerization activity"/>
    <property type="evidence" value="ECO:0007669"/>
    <property type="project" value="InterPro"/>
</dbReference>
<dbReference type="AlphaFoldDB" id="A0A0G0T4R8"/>
<evidence type="ECO:0000256" key="3">
    <source>
        <dbReference type="HAMAP-Rule" id="MF_01151"/>
    </source>
</evidence>
<keyword evidence="2 3" id="KW-0143">Chaperone</keyword>
<dbReference type="Proteomes" id="UP000034562">
    <property type="component" value="Unassembled WGS sequence"/>
</dbReference>
<dbReference type="GO" id="GO:0005737">
    <property type="term" value="C:cytoplasm"/>
    <property type="evidence" value="ECO:0007669"/>
    <property type="project" value="UniProtKB-SubCell"/>
</dbReference>
<comment type="caution">
    <text evidence="6">The sequence shown here is derived from an EMBL/GenBank/DDBJ whole genome shotgun (WGS) entry which is preliminary data.</text>
</comment>
<evidence type="ECO:0000313" key="7">
    <source>
        <dbReference type="Proteomes" id="UP000034562"/>
    </source>
</evidence>
<dbReference type="HAMAP" id="MF_01151">
    <property type="entry name" value="GrpE"/>
    <property type="match status" value="1"/>
</dbReference>
<dbReference type="Pfam" id="PF01025">
    <property type="entry name" value="GrpE"/>
    <property type="match status" value="1"/>
</dbReference>
<accession>A0A0G0T4R8</accession>
<dbReference type="GO" id="GO:0000774">
    <property type="term" value="F:adenyl-nucleotide exchange factor activity"/>
    <property type="evidence" value="ECO:0007669"/>
    <property type="project" value="InterPro"/>
</dbReference>
<dbReference type="Gene3D" id="3.90.20.20">
    <property type="match status" value="1"/>
</dbReference>
<sequence length="171" mass="19088">MKSKRQKVKGKNGDKQSLASQSPGKVHEELETVKGMLVRALADYDNLSKRVDRERRDLGKIVSIGVIIKLLPILDNLESAQVHLQDQGLAISIVEFKKVLNEEGLIEIRPKVGDEFNEQTMEAIEVVKGGSNNRVSEVVLAGWRYGGSSMQSDGTIVRHVKVKVTKKLWEK</sequence>